<evidence type="ECO:0000256" key="4">
    <source>
        <dbReference type="ARBA" id="ARBA00005189"/>
    </source>
</evidence>
<evidence type="ECO:0000256" key="14">
    <source>
        <dbReference type="ARBA" id="ARBA00023098"/>
    </source>
</evidence>
<keyword evidence="15 19" id="KW-0472">Membrane</keyword>
<evidence type="ECO:0000256" key="5">
    <source>
        <dbReference type="ARBA" id="ARBA00010185"/>
    </source>
</evidence>
<evidence type="ECO:0000313" key="20">
    <source>
        <dbReference type="EMBL" id="CUV65026.1"/>
    </source>
</evidence>
<dbReference type="PANTHER" id="PTHR46382">
    <property type="entry name" value="PHOSPHATIDATE CYTIDYLYLTRANSFERASE"/>
    <property type="match status" value="1"/>
</dbReference>
<gene>
    <name evidence="20" type="primary">cdsA</name>
    <name evidence="20" type="ORF">BN3087_150043</name>
</gene>
<keyword evidence="12 18" id="KW-0548">Nucleotidyltransferase</keyword>
<evidence type="ECO:0000256" key="15">
    <source>
        <dbReference type="ARBA" id="ARBA00023136"/>
    </source>
</evidence>
<keyword evidence="11 18" id="KW-0812">Transmembrane</keyword>
<dbReference type="PANTHER" id="PTHR46382:SF1">
    <property type="entry name" value="PHOSPHATIDATE CYTIDYLYLTRANSFERASE"/>
    <property type="match status" value="1"/>
</dbReference>
<comment type="subcellular location">
    <subcellularLocation>
        <location evidence="2">Cell membrane</location>
        <topology evidence="2">Multi-pass membrane protein</topology>
    </subcellularLocation>
</comment>
<proteinExistence type="inferred from homology"/>
<evidence type="ECO:0000256" key="3">
    <source>
        <dbReference type="ARBA" id="ARBA00005119"/>
    </source>
</evidence>
<dbReference type="Pfam" id="PF01148">
    <property type="entry name" value="CTP_transf_1"/>
    <property type="match status" value="1"/>
</dbReference>
<evidence type="ECO:0000256" key="17">
    <source>
        <dbReference type="ARBA" id="ARBA00023264"/>
    </source>
</evidence>
<feature type="transmembrane region" description="Helical" evidence="19">
    <location>
        <begin position="127"/>
        <end position="145"/>
    </location>
</feature>
<dbReference type="EMBL" id="FAXN01000013">
    <property type="protein sequence ID" value="CUV65026.1"/>
    <property type="molecule type" value="Genomic_DNA"/>
</dbReference>
<evidence type="ECO:0000256" key="11">
    <source>
        <dbReference type="ARBA" id="ARBA00022692"/>
    </source>
</evidence>
<evidence type="ECO:0000256" key="7">
    <source>
        <dbReference type="ARBA" id="ARBA00019373"/>
    </source>
</evidence>
<evidence type="ECO:0000256" key="9">
    <source>
        <dbReference type="ARBA" id="ARBA00022516"/>
    </source>
</evidence>
<keyword evidence="14" id="KW-0443">Lipid metabolism</keyword>
<dbReference type="GO" id="GO:0005886">
    <property type="term" value="C:plasma membrane"/>
    <property type="evidence" value="ECO:0007669"/>
    <property type="project" value="UniProtKB-SubCell"/>
</dbReference>
<accession>A0A0S4XL12</accession>
<comment type="pathway">
    <text evidence="3 18">Phospholipid metabolism; CDP-diacylglycerol biosynthesis; CDP-diacylglycerol from sn-glycerol 3-phosphate: step 3/3.</text>
</comment>
<dbReference type="GO" id="GO:0004605">
    <property type="term" value="F:phosphatidate cytidylyltransferase activity"/>
    <property type="evidence" value="ECO:0007669"/>
    <property type="project" value="UniProtKB-EC"/>
</dbReference>
<feature type="transmembrane region" description="Helical" evidence="19">
    <location>
        <begin position="166"/>
        <end position="185"/>
    </location>
</feature>
<comment type="catalytic activity">
    <reaction evidence="1 18">
        <text>a 1,2-diacyl-sn-glycero-3-phosphate + CTP + H(+) = a CDP-1,2-diacyl-sn-glycerol + diphosphate</text>
        <dbReference type="Rhea" id="RHEA:16229"/>
        <dbReference type="ChEBI" id="CHEBI:15378"/>
        <dbReference type="ChEBI" id="CHEBI:33019"/>
        <dbReference type="ChEBI" id="CHEBI:37563"/>
        <dbReference type="ChEBI" id="CHEBI:58332"/>
        <dbReference type="ChEBI" id="CHEBI:58608"/>
        <dbReference type="EC" id="2.7.7.41"/>
    </reaction>
</comment>
<evidence type="ECO:0000256" key="13">
    <source>
        <dbReference type="ARBA" id="ARBA00022989"/>
    </source>
</evidence>
<evidence type="ECO:0000256" key="19">
    <source>
        <dbReference type="SAM" id="Phobius"/>
    </source>
</evidence>
<reference evidence="20" key="1">
    <citation type="submission" date="2015-11" db="EMBL/GenBank/DDBJ databases">
        <authorList>
            <person name="Zhang Y."/>
            <person name="Guo Z."/>
        </authorList>
    </citation>
    <scope>NUCLEOTIDE SEQUENCE</scope>
    <source>
        <strain evidence="20">BN30871</strain>
    </source>
</reference>
<feature type="transmembrane region" description="Helical" evidence="19">
    <location>
        <begin position="12"/>
        <end position="45"/>
    </location>
</feature>
<dbReference type="EC" id="2.7.7.41" evidence="6 18"/>
<evidence type="ECO:0000256" key="12">
    <source>
        <dbReference type="ARBA" id="ARBA00022695"/>
    </source>
</evidence>
<feature type="transmembrane region" description="Helical" evidence="19">
    <location>
        <begin position="57"/>
        <end position="74"/>
    </location>
</feature>
<feature type="transmembrane region" description="Helical" evidence="19">
    <location>
        <begin position="234"/>
        <end position="251"/>
    </location>
</feature>
<keyword evidence="13 19" id="KW-1133">Transmembrane helix</keyword>
<evidence type="ECO:0000256" key="10">
    <source>
        <dbReference type="ARBA" id="ARBA00022679"/>
    </source>
</evidence>
<feature type="transmembrane region" description="Helical" evidence="19">
    <location>
        <begin position="80"/>
        <end position="95"/>
    </location>
</feature>
<keyword evidence="17" id="KW-1208">Phospholipid metabolism</keyword>
<dbReference type="GO" id="GO:0016024">
    <property type="term" value="P:CDP-diacylglycerol biosynthetic process"/>
    <property type="evidence" value="ECO:0007669"/>
    <property type="project" value="UniProtKB-UniPathway"/>
</dbReference>
<evidence type="ECO:0000256" key="8">
    <source>
        <dbReference type="ARBA" id="ARBA00022475"/>
    </source>
</evidence>
<sequence>MKRLFTDYQERWMTGFALLGFVAFIGFIDNLFIMWLFLGIIYMFAFYEAMKLYKLEFPSTYFWALFLWITAYFYPSPDDMFFLIAIIFGASLAYFHNFDKRLLLPFLYPTIGAMFFLTLYKDYGVSHMFWLLITVSLTDIGAFFVGKTIGRTKFSSTSPNKTLEGVVGGVLIATAIGTLIGLYTYSLSKSIMVSLAISIASVFGDLFESYLKREAGVKDSGNILPGHGGILDRIDGYLFGVVMMVIALRALPS</sequence>
<dbReference type="InterPro" id="IPR000374">
    <property type="entry name" value="PC_trans"/>
</dbReference>
<keyword evidence="8" id="KW-1003">Cell membrane</keyword>
<evidence type="ECO:0000256" key="18">
    <source>
        <dbReference type="RuleBase" id="RU003938"/>
    </source>
</evidence>
<comment type="similarity">
    <text evidence="5 18">Belongs to the CDS family.</text>
</comment>
<organism evidence="20">
    <name type="scientific">Sulfurovum sp. enrichment culture clone C5</name>
    <dbReference type="NCBI Taxonomy" id="497650"/>
    <lineage>
        <taxon>Bacteria</taxon>
        <taxon>Pseudomonadati</taxon>
        <taxon>Campylobacterota</taxon>
        <taxon>Epsilonproteobacteria</taxon>
        <taxon>Campylobacterales</taxon>
        <taxon>Sulfurovaceae</taxon>
        <taxon>Sulfurovum</taxon>
        <taxon>environmental samples</taxon>
    </lineage>
</organism>
<evidence type="ECO:0000256" key="16">
    <source>
        <dbReference type="ARBA" id="ARBA00023209"/>
    </source>
</evidence>
<keyword evidence="10 18" id="KW-0808">Transferase</keyword>
<name>A0A0S4XL12_9BACT</name>
<keyword evidence="9" id="KW-0444">Lipid biosynthesis</keyword>
<dbReference type="PROSITE" id="PS01315">
    <property type="entry name" value="CDS"/>
    <property type="match status" value="1"/>
</dbReference>
<dbReference type="AlphaFoldDB" id="A0A0S4XL12"/>
<keyword evidence="16" id="KW-0594">Phospholipid biosynthesis</keyword>
<evidence type="ECO:0000256" key="2">
    <source>
        <dbReference type="ARBA" id="ARBA00004651"/>
    </source>
</evidence>
<evidence type="ECO:0000256" key="1">
    <source>
        <dbReference type="ARBA" id="ARBA00001698"/>
    </source>
</evidence>
<evidence type="ECO:0000256" key="6">
    <source>
        <dbReference type="ARBA" id="ARBA00012487"/>
    </source>
</evidence>
<protein>
    <recommendedName>
        <fullName evidence="7 18">Phosphatidate cytidylyltransferase</fullName>
        <ecNumber evidence="6 18">2.7.7.41</ecNumber>
    </recommendedName>
</protein>
<dbReference type="UniPathway" id="UPA00557">
    <property type="reaction ID" value="UER00614"/>
</dbReference>
<comment type="pathway">
    <text evidence="4">Lipid metabolism.</text>
</comment>